<sequence length="222" mass="24273">MNLADPMTDTEPEDTSPRAARLPSAERHAQILDAAMEEFAGRGFAGARMAAVATRAGVTKGLLYHYFPGGKTDLFEAVVTACVEPVLTEARQVAGSFKGSARALLQALIELGYARLEAAPPREQVLMKLLLTEADRFPELARFYRDRVLQPALRLTDSVLEAGVESGEFRVEAVRQPGLAHVLLAPILMGSIWRMMLEARDAPDLPAMREAHLHLALRALEC</sequence>
<accession>A0ABR7R522</accession>
<evidence type="ECO:0000256" key="3">
    <source>
        <dbReference type="ARBA" id="ARBA00023163"/>
    </source>
</evidence>
<dbReference type="Gene3D" id="1.10.357.10">
    <property type="entry name" value="Tetracycline Repressor, domain 2"/>
    <property type="match status" value="1"/>
</dbReference>
<dbReference type="Pfam" id="PF00440">
    <property type="entry name" value="TetR_N"/>
    <property type="match status" value="1"/>
</dbReference>
<reference evidence="7 8" key="1">
    <citation type="journal article" date="2009" name="Int. J. Syst. Evol. Microbiol.">
        <title>Transfer of Teichococcus ludipueritiae and Muricoccus roseus to the genus Roseomonas, as Roseomonas ludipueritiae comb. nov. and Roseomonas rosea comb. nov., respectively, and emended description of the genus Roseomonas.</title>
        <authorList>
            <person name="Sanchez-Porro C."/>
            <person name="Gallego V."/>
            <person name="Busse H.J."/>
            <person name="Kampfer P."/>
            <person name="Ventosa A."/>
        </authorList>
    </citation>
    <scope>NUCLEOTIDE SEQUENCE [LARGE SCALE GENOMIC DNA]</scope>
    <source>
        <strain evidence="7 8">DSM 14915</strain>
    </source>
</reference>
<evidence type="ECO:0000256" key="2">
    <source>
        <dbReference type="ARBA" id="ARBA00023125"/>
    </source>
</evidence>
<dbReference type="PANTHER" id="PTHR30055:SF223">
    <property type="entry name" value="HTH-TYPE TRANSCRIPTIONAL REGULATOR UIDR"/>
    <property type="match status" value="1"/>
</dbReference>
<keyword evidence="3" id="KW-0804">Transcription</keyword>
<feature type="region of interest" description="Disordered" evidence="5">
    <location>
        <begin position="1"/>
        <end position="24"/>
    </location>
</feature>
<dbReference type="PROSITE" id="PS50977">
    <property type="entry name" value="HTH_TETR_2"/>
    <property type="match status" value="1"/>
</dbReference>
<evidence type="ECO:0000256" key="5">
    <source>
        <dbReference type="SAM" id="MobiDB-lite"/>
    </source>
</evidence>
<keyword evidence="2 4" id="KW-0238">DNA-binding</keyword>
<evidence type="ECO:0000256" key="4">
    <source>
        <dbReference type="PROSITE-ProRule" id="PRU00335"/>
    </source>
</evidence>
<evidence type="ECO:0000259" key="6">
    <source>
        <dbReference type="PROSITE" id="PS50977"/>
    </source>
</evidence>
<evidence type="ECO:0000256" key="1">
    <source>
        <dbReference type="ARBA" id="ARBA00023015"/>
    </source>
</evidence>
<feature type="domain" description="HTH tetR-type" evidence="6">
    <location>
        <begin position="25"/>
        <end position="85"/>
    </location>
</feature>
<comment type="caution">
    <text evidence="7">The sequence shown here is derived from an EMBL/GenBank/DDBJ whole genome shotgun (WGS) entry which is preliminary data.</text>
</comment>
<dbReference type="RefSeq" id="WP_187778013.1">
    <property type="nucleotide sequence ID" value="NZ_JBHTKP010000001.1"/>
</dbReference>
<evidence type="ECO:0000313" key="7">
    <source>
        <dbReference type="EMBL" id="MBC9176870.1"/>
    </source>
</evidence>
<dbReference type="InterPro" id="IPR036271">
    <property type="entry name" value="Tet_transcr_reg_TetR-rel_C_sf"/>
</dbReference>
<dbReference type="Proteomes" id="UP000603940">
    <property type="component" value="Unassembled WGS sequence"/>
</dbReference>
<dbReference type="Pfam" id="PF16859">
    <property type="entry name" value="TetR_C_11"/>
    <property type="match status" value="1"/>
</dbReference>
<keyword evidence="8" id="KW-1185">Reference proteome</keyword>
<keyword evidence="1" id="KW-0805">Transcription regulation</keyword>
<organism evidence="7 8">
    <name type="scientific">Pseudoroseomonas ludipueritiae</name>
    <dbReference type="NCBI Taxonomy" id="198093"/>
    <lineage>
        <taxon>Bacteria</taxon>
        <taxon>Pseudomonadati</taxon>
        <taxon>Pseudomonadota</taxon>
        <taxon>Alphaproteobacteria</taxon>
        <taxon>Acetobacterales</taxon>
        <taxon>Acetobacteraceae</taxon>
        <taxon>Pseudoroseomonas</taxon>
    </lineage>
</organism>
<dbReference type="InterPro" id="IPR009057">
    <property type="entry name" value="Homeodomain-like_sf"/>
</dbReference>
<dbReference type="SUPFAM" id="SSF46689">
    <property type="entry name" value="Homeodomain-like"/>
    <property type="match status" value="1"/>
</dbReference>
<evidence type="ECO:0000313" key="8">
    <source>
        <dbReference type="Proteomes" id="UP000603940"/>
    </source>
</evidence>
<dbReference type="InterPro" id="IPR001647">
    <property type="entry name" value="HTH_TetR"/>
</dbReference>
<proteinExistence type="predicted"/>
<feature type="DNA-binding region" description="H-T-H motif" evidence="4">
    <location>
        <begin position="48"/>
        <end position="67"/>
    </location>
</feature>
<dbReference type="InterPro" id="IPR050109">
    <property type="entry name" value="HTH-type_TetR-like_transc_reg"/>
</dbReference>
<dbReference type="InterPro" id="IPR011075">
    <property type="entry name" value="TetR_C"/>
</dbReference>
<gene>
    <name evidence="7" type="ORF">IBL25_07935</name>
</gene>
<protein>
    <submittedName>
        <fullName evidence="7">TetR/AcrR family transcriptional regulator</fullName>
    </submittedName>
</protein>
<dbReference type="SUPFAM" id="SSF48498">
    <property type="entry name" value="Tetracyclin repressor-like, C-terminal domain"/>
    <property type="match status" value="1"/>
</dbReference>
<dbReference type="PRINTS" id="PR00455">
    <property type="entry name" value="HTHTETR"/>
</dbReference>
<dbReference type="EMBL" id="JACTUZ010000021">
    <property type="protein sequence ID" value="MBC9176870.1"/>
    <property type="molecule type" value="Genomic_DNA"/>
</dbReference>
<name>A0ABR7R522_9PROT</name>
<dbReference type="PANTHER" id="PTHR30055">
    <property type="entry name" value="HTH-TYPE TRANSCRIPTIONAL REGULATOR RUTR"/>
    <property type="match status" value="1"/>
</dbReference>